<accession>A0A371QUZ7</accession>
<dbReference type="Proteomes" id="UP000257123">
    <property type="component" value="Unassembled WGS sequence"/>
</dbReference>
<dbReference type="AlphaFoldDB" id="A0A371QUZ7"/>
<comment type="caution">
    <text evidence="1">The sequence shown here is derived from an EMBL/GenBank/DDBJ whole genome shotgun (WGS) entry which is preliminary data.</text>
</comment>
<gene>
    <name evidence="1" type="ORF">CGL51_12160</name>
</gene>
<sequence length="77" mass="8056">MPVSYSGEPALYKHADARGAVRAELINAERRPGFASSFAGRGLRGVLPPRGLLTQTAEAPAPRAACELPACLRAPEA</sequence>
<proteinExistence type="predicted"/>
<protein>
    <submittedName>
        <fullName evidence="1">Uncharacterized protein</fullName>
    </submittedName>
</protein>
<dbReference type="EMBL" id="NMUE01000054">
    <property type="protein sequence ID" value="RFA93821.1"/>
    <property type="molecule type" value="Genomic_DNA"/>
</dbReference>
<name>A0A371QUZ7_9CREN</name>
<organism evidence="1 2">
    <name type="scientific">Pyrobaculum aerophilum</name>
    <dbReference type="NCBI Taxonomy" id="13773"/>
    <lineage>
        <taxon>Archaea</taxon>
        <taxon>Thermoproteota</taxon>
        <taxon>Thermoprotei</taxon>
        <taxon>Thermoproteales</taxon>
        <taxon>Thermoproteaceae</taxon>
        <taxon>Pyrobaculum</taxon>
    </lineage>
</organism>
<evidence type="ECO:0000313" key="1">
    <source>
        <dbReference type="EMBL" id="RFA93821.1"/>
    </source>
</evidence>
<reference evidence="1 2" key="1">
    <citation type="submission" date="2017-07" db="EMBL/GenBank/DDBJ databases">
        <title>Draft genome sequence of aerobic hyperthermophilic archaea, Pyrobaculum aerophilum YKB31 and YKB32.</title>
        <authorList>
            <person name="Mochizuki T."/>
            <person name="Berliner A.J."/>
            <person name="Yoshida-Takashima Y."/>
            <person name="Takaki Y."/>
            <person name="Nunoura T."/>
            <person name="Takai K."/>
        </authorList>
    </citation>
    <scope>NUCLEOTIDE SEQUENCE [LARGE SCALE GENOMIC DNA]</scope>
    <source>
        <strain evidence="1 2">YKB31</strain>
    </source>
</reference>
<evidence type="ECO:0000313" key="2">
    <source>
        <dbReference type="Proteomes" id="UP000257123"/>
    </source>
</evidence>